<dbReference type="PIRSF" id="PIRSF005496">
    <property type="entry name" value="ATP_hel_hrpB"/>
    <property type="match status" value="1"/>
</dbReference>
<reference evidence="9 10" key="1">
    <citation type="submission" date="2019-12" db="EMBL/GenBank/DDBJ databases">
        <title>Corynebacterium sp. nov., isolated from feces of the Anser Albifrons in China.</title>
        <authorList>
            <person name="Liu Q."/>
        </authorList>
    </citation>
    <scope>NUCLEOTIDE SEQUENCE [LARGE SCALE GENOMIC DNA]</scope>
    <source>
        <strain evidence="9 10">4H37-19</strain>
    </source>
</reference>
<protein>
    <recommendedName>
        <fullName evidence="1">RNA helicase</fullName>
        <ecNumber evidence="1">3.6.4.13</ecNumber>
    </recommendedName>
</protein>
<dbReference type="InterPro" id="IPR048333">
    <property type="entry name" value="HA2_WH"/>
</dbReference>
<keyword evidence="10" id="KW-1185">Reference proteome</keyword>
<sequence length="843" mass="92205">MPQIPAAHEFDCARIGAGLPVTQSLTEISRALTTSKVSIITAPPGTGKTTAVPPVFANQIMRAQPSGTHDSPGRVLVTIPRRVAARAAARRLLHLDAPGNSPSSPVGISVRGEHRPGTRIQFMTPGVLLRMLLKNPELPGVSAVVLDEVHERNVDTDLCLGMLLELQELREDLHVCIMSATLDVRRYRDLCGPHCQVINIPSPLHPVDIQWSPHRHRVHGSPDFWEHVAEQARGLYVDLAPHQQSIIVFAPGVREIDHVVAHLQAHDIPSFPLHGRLNNQQQDQVLTPCSQPRVIVASAIAESSLTVPGVYGVVDSTLSRQARRDSQRNMSGLVTLSASRDTMEQRAGRAGRQGPGRCIRCCSESEFHHAPAHSTPEIRTTDLSSTALYLACWGTPRGEGLVLLDSPPRQAIQAAEQNLQAIGAVDEQGRATSLGKQLAELPLEPYLAAALWKYACTTTPKVAHIVAATIAALSDRVSGDVAQFLDNGRIPGRIQAEQQRLEKIMERCRSTEPDQNISSTPTPGEIIATAFPLQVAQQVTAGSSEYLLASGTRARLPQDYRSLINQPWIAIAELSKSPHGTVIRSAARITQECAEAAVAPEESLTAEFHDGKLRFRCSRSLGAIELSSTPLSAAQVAATHPDAASSAVSQLIQHHGWDLFHFSPQAQRLKERMEFLHRQCGDPWPHLPHYPPETYAAAELSALAHGAAVDSIDMVPVLQRLLPWQHIQEFERLAPAELKLPSGHHHRIDYSQGRPIIRAKLQECFGLQESPHLAGGIRIQFHLLSPAGRPVAVTEDLASFWSGPYHQVRAEMRGRYPKHPWPEDPRQATATAATKAQVRRHNS</sequence>
<feature type="domain" description="Helicase C-terminal" evidence="8">
    <location>
        <begin position="231"/>
        <end position="394"/>
    </location>
</feature>
<dbReference type="GO" id="GO:0016787">
    <property type="term" value="F:hydrolase activity"/>
    <property type="evidence" value="ECO:0007669"/>
    <property type="project" value="UniProtKB-KW"/>
</dbReference>
<feature type="domain" description="Helicase ATP-binding" evidence="7">
    <location>
        <begin position="29"/>
        <end position="200"/>
    </location>
</feature>
<dbReference type="InterPro" id="IPR014001">
    <property type="entry name" value="Helicase_ATP-bd"/>
</dbReference>
<keyword evidence="5" id="KW-0067">ATP-binding</keyword>
<dbReference type="Gene3D" id="3.40.50.300">
    <property type="entry name" value="P-loop containing nucleotide triphosphate hydrolases"/>
    <property type="match status" value="2"/>
</dbReference>
<dbReference type="PANTHER" id="PTHR43519">
    <property type="entry name" value="ATP-DEPENDENT RNA HELICASE HRPB"/>
    <property type="match status" value="1"/>
</dbReference>
<dbReference type="InterPro" id="IPR001650">
    <property type="entry name" value="Helicase_C-like"/>
</dbReference>
<evidence type="ECO:0000313" key="9">
    <source>
        <dbReference type="EMBL" id="QNQ89329.1"/>
    </source>
</evidence>
<dbReference type="AlphaFoldDB" id="A0A7H0SLA4"/>
<dbReference type="InterPro" id="IPR027417">
    <property type="entry name" value="P-loop_NTPase"/>
</dbReference>
<dbReference type="SMART" id="SM00487">
    <property type="entry name" value="DEXDc"/>
    <property type="match status" value="1"/>
</dbReference>
<dbReference type="InterPro" id="IPR002464">
    <property type="entry name" value="DNA/RNA_helicase_DEAH_CS"/>
</dbReference>
<evidence type="ECO:0000256" key="1">
    <source>
        <dbReference type="ARBA" id="ARBA00012552"/>
    </source>
</evidence>
<dbReference type="NCBIfam" id="TIGR01970">
    <property type="entry name" value="DEAH_box_HrpB"/>
    <property type="match status" value="1"/>
</dbReference>
<feature type="compositionally biased region" description="Basic and acidic residues" evidence="6">
    <location>
        <begin position="816"/>
        <end position="826"/>
    </location>
</feature>
<dbReference type="Pfam" id="PF04408">
    <property type="entry name" value="WHD_HA2"/>
    <property type="match status" value="1"/>
</dbReference>
<dbReference type="GO" id="GO:0003676">
    <property type="term" value="F:nucleic acid binding"/>
    <property type="evidence" value="ECO:0007669"/>
    <property type="project" value="InterPro"/>
</dbReference>
<dbReference type="PROSITE" id="PS51192">
    <property type="entry name" value="HELICASE_ATP_BIND_1"/>
    <property type="match status" value="1"/>
</dbReference>
<dbReference type="PROSITE" id="PS00690">
    <property type="entry name" value="DEAH_ATP_HELICASE"/>
    <property type="match status" value="1"/>
</dbReference>
<evidence type="ECO:0000256" key="5">
    <source>
        <dbReference type="ARBA" id="ARBA00022840"/>
    </source>
</evidence>
<dbReference type="InterPro" id="IPR010225">
    <property type="entry name" value="HrpB"/>
</dbReference>
<evidence type="ECO:0000256" key="3">
    <source>
        <dbReference type="ARBA" id="ARBA00022801"/>
    </source>
</evidence>
<dbReference type="Proteomes" id="UP000516320">
    <property type="component" value="Chromosome"/>
</dbReference>
<keyword evidence="3" id="KW-0378">Hydrolase</keyword>
<dbReference type="GO" id="GO:0005524">
    <property type="term" value="F:ATP binding"/>
    <property type="evidence" value="ECO:0007669"/>
    <property type="project" value="UniProtKB-KW"/>
</dbReference>
<dbReference type="PROSITE" id="PS51194">
    <property type="entry name" value="HELICASE_CTER"/>
    <property type="match status" value="1"/>
</dbReference>
<dbReference type="Pfam" id="PF00270">
    <property type="entry name" value="DEAD"/>
    <property type="match status" value="1"/>
</dbReference>
<organism evidence="9 10">
    <name type="scientific">Corynebacterium poyangense</name>
    <dbReference type="NCBI Taxonomy" id="2684405"/>
    <lineage>
        <taxon>Bacteria</taxon>
        <taxon>Bacillati</taxon>
        <taxon>Actinomycetota</taxon>
        <taxon>Actinomycetes</taxon>
        <taxon>Mycobacteriales</taxon>
        <taxon>Corynebacteriaceae</taxon>
        <taxon>Corynebacterium</taxon>
    </lineage>
</organism>
<dbReference type="GO" id="GO:0003724">
    <property type="term" value="F:RNA helicase activity"/>
    <property type="evidence" value="ECO:0007669"/>
    <property type="project" value="UniProtKB-EC"/>
</dbReference>
<dbReference type="RefSeq" id="WP_187974785.1">
    <property type="nucleotide sequence ID" value="NZ_CP046884.1"/>
</dbReference>
<dbReference type="Pfam" id="PF00271">
    <property type="entry name" value="Helicase_C"/>
    <property type="match status" value="1"/>
</dbReference>
<keyword evidence="4 9" id="KW-0347">Helicase</keyword>
<dbReference type="InterPro" id="IPR013689">
    <property type="entry name" value="RNA_helicase_ATP-dep_HrpB_C"/>
</dbReference>
<dbReference type="EC" id="3.6.4.13" evidence="1"/>
<evidence type="ECO:0000313" key="10">
    <source>
        <dbReference type="Proteomes" id="UP000516320"/>
    </source>
</evidence>
<feature type="region of interest" description="Disordered" evidence="6">
    <location>
        <begin position="816"/>
        <end position="843"/>
    </location>
</feature>
<dbReference type="Gene3D" id="1.20.120.1080">
    <property type="match status" value="1"/>
</dbReference>
<dbReference type="CDD" id="cd18791">
    <property type="entry name" value="SF2_C_RHA"/>
    <property type="match status" value="1"/>
</dbReference>
<dbReference type="Pfam" id="PF08482">
    <property type="entry name" value="HrpB_C"/>
    <property type="match status" value="1"/>
</dbReference>
<dbReference type="KEGG" id="cpoy:GP475_00785"/>
<dbReference type="InterPro" id="IPR007502">
    <property type="entry name" value="Helicase-assoc_dom"/>
</dbReference>
<dbReference type="SUPFAM" id="SSF52540">
    <property type="entry name" value="P-loop containing nucleoside triphosphate hydrolases"/>
    <property type="match status" value="1"/>
</dbReference>
<evidence type="ECO:0000259" key="7">
    <source>
        <dbReference type="PROSITE" id="PS51192"/>
    </source>
</evidence>
<dbReference type="PANTHER" id="PTHR43519:SF1">
    <property type="entry name" value="ATP-DEPENDENT RNA HELICASE HRPB"/>
    <property type="match status" value="1"/>
</dbReference>
<evidence type="ECO:0000256" key="2">
    <source>
        <dbReference type="ARBA" id="ARBA00022741"/>
    </source>
</evidence>
<evidence type="ECO:0000256" key="4">
    <source>
        <dbReference type="ARBA" id="ARBA00022806"/>
    </source>
</evidence>
<dbReference type="EMBL" id="CP046884">
    <property type="protein sequence ID" value="QNQ89329.1"/>
    <property type="molecule type" value="Genomic_DNA"/>
</dbReference>
<dbReference type="SMART" id="SM00490">
    <property type="entry name" value="HELICc"/>
    <property type="match status" value="1"/>
</dbReference>
<evidence type="ECO:0000259" key="8">
    <source>
        <dbReference type="PROSITE" id="PS51194"/>
    </source>
</evidence>
<gene>
    <name evidence="9" type="primary">hrpB</name>
    <name evidence="9" type="ORF">GP475_00785</name>
</gene>
<dbReference type="InterPro" id="IPR011545">
    <property type="entry name" value="DEAD/DEAH_box_helicase_dom"/>
</dbReference>
<accession>A0A7H0SLA4</accession>
<proteinExistence type="predicted"/>
<dbReference type="SMART" id="SM00847">
    <property type="entry name" value="HA2"/>
    <property type="match status" value="1"/>
</dbReference>
<name>A0A7H0SLA4_9CORY</name>
<evidence type="ECO:0000256" key="6">
    <source>
        <dbReference type="SAM" id="MobiDB-lite"/>
    </source>
</evidence>
<keyword evidence="2" id="KW-0547">Nucleotide-binding</keyword>